<dbReference type="Pfam" id="PF24969">
    <property type="entry name" value="LRR_15"/>
    <property type="match status" value="1"/>
</dbReference>
<protein>
    <recommendedName>
        <fullName evidence="1">F-box domain-containing protein</fullName>
    </recommendedName>
</protein>
<dbReference type="InterPro" id="IPR032675">
    <property type="entry name" value="LRR_dom_sf"/>
</dbReference>
<dbReference type="PhylomeDB" id="S7ZMD1"/>
<dbReference type="HOGENOM" id="CLU_525769_0_0_1"/>
<dbReference type="PROSITE" id="PS50181">
    <property type="entry name" value="FBOX"/>
    <property type="match status" value="1"/>
</dbReference>
<dbReference type="SUPFAM" id="SSF81383">
    <property type="entry name" value="F-box domain"/>
    <property type="match status" value="1"/>
</dbReference>
<dbReference type="Pfam" id="PF12937">
    <property type="entry name" value="F-box-like"/>
    <property type="match status" value="1"/>
</dbReference>
<evidence type="ECO:0000313" key="3">
    <source>
        <dbReference type="Proteomes" id="UP000019376"/>
    </source>
</evidence>
<organism evidence="2 3">
    <name type="scientific">Penicillium oxalicum (strain 114-2 / CGMCC 5302)</name>
    <name type="common">Penicillium decumbens</name>
    <dbReference type="NCBI Taxonomy" id="933388"/>
    <lineage>
        <taxon>Eukaryota</taxon>
        <taxon>Fungi</taxon>
        <taxon>Dikarya</taxon>
        <taxon>Ascomycota</taxon>
        <taxon>Pezizomycotina</taxon>
        <taxon>Eurotiomycetes</taxon>
        <taxon>Eurotiomycetidae</taxon>
        <taxon>Eurotiales</taxon>
        <taxon>Aspergillaceae</taxon>
        <taxon>Penicillium</taxon>
    </lineage>
</organism>
<dbReference type="InterPro" id="IPR001810">
    <property type="entry name" value="F-box_dom"/>
</dbReference>
<sequence>MRLDHLPKEMLLEFVPFLTRHDLAQLVLVCKSWYSLFIPHLYHHVMLPLNDYCGSGYGRMRFGKPDLPVRRFTMALIENPSLALLIHSLELYPSDCEGKWQNRPPLQPLIEDKYRPSMLPHGDSKRKYRRKFHTWRRDLKPRSERQDWYRDWRYEDAWLALLLVQVKNLEKFAMKLPEEWFHLTEDCQLKRSVHFERVIQWASNPSLGVLTRLSHVSLTNGPAFWEPGTAVNAMPLHRLIPFLRIPSLRKLYVKDACDRLRFKIPRDLAPQLTHLDLEAPGGRLPNLPGLLERCTGLQSFTLEQDDWEDGHRHDCLDFSSLYRPLLQSRSSLRHLKITFPSTRSWQDAEVPKPVFFGSLAEFPNLQSVHMRWNNLMPFFGNGISSAPTSLRELLPCSLKHLFLEDCLIQSTWLLCDELEGLFIHFSETLPLLETLYLRYAAREQVCGQGCRNCARGWSEWQMMKPDPVLNGRLLELQDKFRGLGVDFHVIKQEVPVKFPQESAIRKKWLWERSGKLR</sequence>
<gene>
    <name evidence="2" type="ORF">PDE_06459</name>
</gene>
<dbReference type="STRING" id="933388.S7ZMD1"/>
<dbReference type="OrthoDB" id="5130616at2759"/>
<reference evidence="2 3" key="1">
    <citation type="journal article" date="2013" name="PLoS ONE">
        <title>Genomic and secretomic analyses reveal unique features of the lignocellulolytic enzyme system of Penicillium decumbens.</title>
        <authorList>
            <person name="Liu G."/>
            <person name="Zhang L."/>
            <person name="Wei X."/>
            <person name="Zou G."/>
            <person name="Qin Y."/>
            <person name="Ma L."/>
            <person name="Li J."/>
            <person name="Zheng H."/>
            <person name="Wang S."/>
            <person name="Wang C."/>
            <person name="Xun L."/>
            <person name="Zhao G.-P."/>
            <person name="Zhou Z."/>
            <person name="Qu Y."/>
        </authorList>
    </citation>
    <scope>NUCLEOTIDE SEQUENCE [LARGE SCALE GENOMIC DNA]</scope>
    <source>
        <strain evidence="3">114-2 / CGMCC 5302</strain>
    </source>
</reference>
<evidence type="ECO:0000259" key="1">
    <source>
        <dbReference type="PROSITE" id="PS50181"/>
    </source>
</evidence>
<dbReference type="eggNOG" id="ENOG502RP3F">
    <property type="taxonomic scope" value="Eukaryota"/>
</dbReference>
<evidence type="ECO:0000313" key="2">
    <source>
        <dbReference type="EMBL" id="EPS31504.1"/>
    </source>
</evidence>
<dbReference type="EMBL" id="KB644413">
    <property type="protein sequence ID" value="EPS31504.1"/>
    <property type="molecule type" value="Genomic_DNA"/>
</dbReference>
<dbReference type="Gene3D" id="3.80.10.10">
    <property type="entry name" value="Ribonuclease Inhibitor"/>
    <property type="match status" value="1"/>
</dbReference>
<dbReference type="Gene3D" id="1.20.1280.50">
    <property type="match status" value="1"/>
</dbReference>
<dbReference type="InterPro" id="IPR056867">
    <property type="entry name" value="LRR_15"/>
</dbReference>
<dbReference type="SUPFAM" id="SSF52047">
    <property type="entry name" value="RNI-like"/>
    <property type="match status" value="1"/>
</dbReference>
<dbReference type="InterPro" id="IPR036047">
    <property type="entry name" value="F-box-like_dom_sf"/>
</dbReference>
<feature type="domain" description="F-box" evidence="1">
    <location>
        <begin position="1"/>
        <end position="45"/>
    </location>
</feature>
<dbReference type="AlphaFoldDB" id="S7ZMD1"/>
<keyword evidence="3" id="KW-1185">Reference proteome</keyword>
<name>S7ZMD1_PENO1</name>
<dbReference type="Proteomes" id="UP000019376">
    <property type="component" value="Unassembled WGS sequence"/>
</dbReference>
<proteinExistence type="predicted"/>
<accession>S7ZMD1</accession>